<evidence type="ECO:0000313" key="2">
    <source>
        <dbReference type="EMBL" id="SBV37304.1"/>
    </source>
</evidence>
<dbReference type="AlphaFoldDB" id="A0A1Y5QAY6"/>
<feature type="domain" description="Thioredoxin" evidence="1">
    <location>
        <begin position="3"/>
        <end position="184"/>
    </location>
</feature>
<protein>
    <recommendedName>
        <fullName evidence="1">Thioredoxin domain-containing protein</fullName>
    </recommendedName>
</protein>
<dbReference type="InterPro" id="IPR036249">
    <property type="entry name" value="Thioredoxin-like_sf"/>
</dbReference>
<dbReference type="SUPFAM" id="SSF52833">
    <property type="entry name" value="Thioredoxin-like"/>
    <property type="match status" value="1"/>
</dbReference>
<dbReference type="GO" id="GO:0016491">
    <property type="term" value="F:oxidoreductase activity"/>
    <property type="evidence" value="ECO:0007669"/>
    <property type="project" value="InterPro"/>
</dbReference>
<organism evidence="2">
    <name type="scientific">uncultured Stenotrophomonas sp</name>
    <dbReference type="NCBI Taxonomy" id="165438"/>
    <lineage>
        <taxon>Bacteria</taxon>
        <taxon>Pseudomonadati</taxon>
        <taxon>Pseudomonadota</taxon>
        <taxon>Gammaproteobacteria</taxon>
        <taxon>Lysobacterales</taxon>
        <taxon>Lysobacteraceae</taxon>
        <taxon>Stenotrophomonas</taxon>
        <taxon>environmental samples</taxon>
    </lineage>
</organism>
<name>A0A1Y5QAY6_9GAMM</name>
<gene>
    <name evidence="2" type="ORF">STPYR_12234</name>
</gene>
<dbReference type="Pfam" id="PF00578">
    <property type="entry name" value="AhpC-TSA"/>
    <property type="match status" value="1"/>
</dbReference>
<proteinExistence type="predicted"/>
<dbReference type="EMBL" id="FLTS01000001">
    <property type="protein sequence ID" value="SBV37304.1"/>
    <property type="molecule type" value="Genomic_DNA"/>
</dbReference>
<dbReference type="GO" id="GO:0016209">
    <property type="term" value="F:antioxidant activity"/>
    <property type="evidence" value="ECO:0007669"/>
    <property type="project" value="InterPro"/>
</dbReference>
<reference evidence="2" key="1">
    <citation type="submission" date="2016-03" db="EMBL/GenBank/DDBJ databases">
        <authorList>
            <person name="Ploux O."/>
        </authorList>
    </citation>
    <scope>NUCLEOTIDE SEQUENCE</scope>
    <source>
        <strain evidence="2">UC10</strain>
    </source>
</reference>
<dbReference type="PROSITE" id="PS51352">
    <property type="entry name" value="THIOREDOXIN_2"/>
    <property type="match status" value="1"/>
</dbReference>
<evidence type="ECO:0000259" key="1">
    <source>
        <dbReference type="PROSITE" id="PS51352"/>
    </source>
</evidence>
<dbReference type="InterPro" id="IPR000866">
    <property type="entry name" value="AhpC/TSA"/>
</dbReference>
<dbReference type="InterPro" id="IPR013766">
    <property type="entry name" value="Thioredoxin_domain"/>
</dbReference>
<sequence>MKPPTPIAAPAVRLVDGSGRPVEVLTGRRTLLAFFRDTACPFCNFRIFELTQRHRDLSAAGLEIIAVFSATPDEVARFVRQRPRPFRVVADPTNLAYQAYGIRRSFAGKLRAVSGRTREWLAGMRAAGWRRTLRGLGGLGTSNILPADFLIDECGCIRDVHHGQDAGDHIPFEHIERFLARPTPAGQ</sequence>
<accession>A0A1Y5QAY6</accession>
<dbReference type="Gene3D" id="3.40.30.10">
    <property type="entry name" value="Glutaredoxin"/>
    <property type="match status" value="1"/>
</dbReference>